<gene>
    <name evidence="4" type="ORF">SAMN05216266_109197</name>
</gene>
<feature type="signal peptide" evidence="3">
    <location>
        <begin position="1"/>
        <end position="34"/>
    </location>
</feature>
<keyword evidence="2" id="KW-1133">Transmembrane helix</keyword>
<evidence type="ECO:0000313" key="4">
    <source>
        <dbReference type="EMBL" id="SFB37795.1"/>
    </source>
</evidence>
<dbReference type="InterPro" id="IPR011041">
    <property type="entry name" value="Quinoprot_gluc/sorb_DH_b-prop"/>
</dbReference>
<keyword evidence="3" id="KW-0732">Signal</keyword>
<reference evidence="5" key="1">
    <citation type="submission" date="2016-10" db="EMBL/GenBank/DDBJ databases">
        <authorList>
            <person name="Varghese N."/>
            <person name="Submissions S."/>
        </authorList>
    </citation>
    <scope>NUCLEOTIDE SEQUENCE [LARGE SCALE GENOMIC DNA]</scope>
    <source>
        <strain evidence="5">CGMCC 4.3568</strain>
    </source>
</reference>
<feature type="chain" id="PRO_5017377824" description="Esterase-like activity of phytase" evidence="3">
    <location>
        <begin position="35"/>
        <end position="367"/>
    </location>
</feature>
<evidence type="ECO:0000256" key="1">
    <source>
        <dbReference type="SAM" id="MobiDB-lite"/>
    </source>
</evidence>
<feature type="region of interest" description="Disordered" evidence="1">
    <location>
        <begin position="269"/>
        <end position="335"/>
    </location>
</feature>
<accession>A0A1I1AIE5</accession>
<organism evidence="4 5">
    <name type="scientific">Amycolatopsis marina</name>
    <dbReference type="NCBI Taxonomy" id="490629"/>
    <lineage>
        <taxon>Bacteria</taxon>
        <taxon>Bacillati</taxon>
        <taxon>Actinomycetota</taxon>
        <taxon>Actinomycetes</taxon>
        <taxon>Pseudonocardiales</taxon>
        <taxon>Pseudonocardiaceae</taxon>
        <taxon>Amycolatopsis</taxon>
    </lineage>
</organism>
<name>A0A1I1AIE5_9PSEU</name>
<sequence length="367" mass="37537">MIRLSGAGVFRNVAVTVALLAVLHSVLLCPAASAADVPAPEPVCAISDERLGELSGLAADDEHWYAVNDGGTRIEIFVLNRDCSVQRTISDPTDPYDVEDMARAEDGTLWLADTGDNRKQRDTVALHEVRPDGGATLYRLTYPDGPHDAEALLLDRAGVPYVITKNVLGISEVYRPTGPLSSPGPTPLENVGSLRLESTDTQGGPVGATGSVLVTGGAVSADGTVIALRTYTDAYLYRVPDGDIPAALRSAPVRVPLADENQGEAIAFTPDGSLLSASEGTGEPVRSVPGATGLVPAGDNGSAPEGASAAGDGSEPGEAAPSAPTAPSAPSSDSSGLPVLPGIAIAVVVAAVTVLGTGKLVRRRKRR</sequence>
<dbReference type="AlphaFoldDB" id="A0A1I1AIE5"/>
<evidence type="ECO:0000313" key="5">
    <source>
        <dbReference type="Proteomes" id="UP000243799"/>
    </source>
</evidence>
<evidence type="ECO:0000256" key="2">
    <source>
        <dbReference type="SAM" id="Phobius"/>
    </source>
</evidence>
<feature type="transmembrane region" description="Helical" evidence="2">
    <location>
        <begin position="339"/>
        <end position="361"/>
    </location>
</feature>
<evidence type="ECO:0000256" key="3">
    <source>
        <dbReference type="SAM" id="SignalP"/>
    </source>
</evidence>
<feature type="compositionally biased region" description="Low complexity" evidence="1">
    <location>
        <begin position="316"/>
        <end position="335"/>
    </location>
</feature>
<dbReference type="Proteomes" id="UP000243799">
    <property type="component" value="Unassembled WGS sequence"/>
</dbReference>
<evidence type="ECO:0008006" key="6">
    <source>
        <dbReference type="Google" id="ProtNLM"/>
    </source>
</evidence>
<protein>
    <recommendedName>
        <fullName evidence="6">Esterase-like activity of phytase</fullName>
    </recommendedName>
</protein>
<keyword evidence="5" id="KW-1185">Reference proteome</keyword>
<proteinExistence type="predicted"/>
<keyword evidence="2" id="KW-0812">Transmembrane</keyword>
<keyword evidence="2" id="KW-0472">Membrane</keyword>
<dbReference type="EMBL" id="FOKG01000009">
    <property type="protein sequence ID" value="SFB37795.1"/>
    <property type="molecule type" value="Genomic_DNA"/>
</dbReference>
<dbReference type="SUPFAM" id="SSF50952">
    <property type="entry name" value="Soluble quinoprotein glucose dehydrogenase"/>
    <property type="match status" value="1"/>
</dbReference>
<dbReference type="STRING" id="490629.SAMN05216266_109197"/>
<dbReference type="RefSeq" id="WP_425425536.1">
    <property type="nucleotide sequence ID" value="NZ_FOKG01000009.1"/>
</dbReference>